<dbReference type="EMBL" id="LYPB01000070">
    <property type="protein sequence ID" value="OAS17717.1"/>
    <property type="molecule type" value="Genomic_DNA"/>
</dbReference>
<reference evidence="2 3" key="1">
    <citation type="submission" date="2016-05" db="EMBL/GenBank/DDBJ databases">
        <title>Paenibacillus sp. 1ZS3-15 nov., isolated from the rhizosphere soil.</title>
        <authorList>
            <person name="Zhang X.X."/>
            <person name="Zhang J."/>
        </authorList>
    </citation>
    <scope>NUCLEOTIDE SEQUENCE [LARGE SCALE GENOMIC DNA]</scope>
    <source>
        <strain evidence="2 3">1ZS3-15</strain>
    </source>
</reference>
<dbReference type="PROSITE" id="PS50075">
    <property type="entry name" value="CARRIER"/>
    <property type="match status" value="1"/>
</dbReference>
<accession>A0A198A969</accession>
<proteinExistence type="predicted"/>
<sequence length="89" mass="10128">MDQQNLVIKKELRTVMVENLELEGVPELLQDSDRLYEDLNIDSIMVLQLVVYVEEVFHVVVPEVGVEPETFLTVGSLIEFILTLQQAAV</sequence>
<dbReference type="OrthoDB" id="6370703at2"/>
<dbReference type="Gene3D" id="1.10.1200.10">
    <property type="entry name" value="ACP-like"/>
    <property type="match status" value="1"/>
</dbReference>
<dbReference type="SUPFAM" id="SSF47336">
    <property type="entry name" value="ACP-like"/>
    <property type="match status" value="1"/>
</dbReference>
<dbReference type="STRING" id="1850517.A8708_14585"/>
<dbReference type="RefSeq" id="WP_068665289.1">
    <property type="nucleotide sequence ID" value="NZ_LYPB01000070.1"/>
</dbReference>
<comment type="caution">
    <text evidence="2">The sequence shown here is derived from an EMBL/GenBank/DDBJ whole genome shotgun (WGS) entry which is preliminary data.</text>
</comment>
<name>A0A198A969_9BACL</name>
<dbReference type="Proteomes" id="UP000078454">
    <property type="component" value="Unassembled WGS sequence"/>
</dbReference>
<evidence type="ECO:0000313" key="2">
    <source>
        <dbReference type="EMBL" id="OAS17717.1"/>
    </source>
</evidence>
<protein>
    <recommendedName>
        <fullName evidence="1">Carrier domain-containing protein</fullName>
    </recommendedName>
</protein>
<dbReference type="Pfam" id="PF00550">
    <property type="entry name" value="PP-binding"/>
    <property type="match status" value="1"/>
</dbReference>
<evidence type="ECO:0000259" key="1">
    <source>
        <dbReference type="PROSITE" id="PS50075"/>
    </source>
</evidence>
<dbReference type="AlphaFoldDB" id="A0A198A969"/>
<dbReference type="InterPro" id="IPR036736">
    <property type="entry name" value="ACP-like_sf"/>
</dbReference>
<keyword evidence="3" id="KW-1185">Reference proteome</keyword>
<dbReference type="InterPro" id="IPR009081">
    <property type="entry name" value="PP-bd_ACP"/>
</dbReference>
<evidence type="ECO:0000313" key="3">
    <source>
        <dbReference type="Proteomes" id="UP000078454"/>
    </source>
</evidence>
<organism evidence="2 3">
    <name type="scientific">Paenibacillus oryzisoli</name>
    <dbReference type="NCBI Taxonomy" id="1850517"/>
    <lineage>
        <taxon>Bacteria</taxon>
        <taxon>Bacillati</taxon>
        <taxon>Bacillota</taxon>
        <taxon>Bacilli</taxon>
        <taxon>Bacillales</taxon>
        <taxon>Paenibacillaceae</taxon>
        <taxon>Paenibacillus</taxon>
    </lineage>
</organism>
<feature type="domain" description="Carrier" evidence="1">
    <location>
        <begin position="6"/>
        <end position="85"/>
    </location>
</feature>
<gene>
    <name evidence="2" type="ORF">A8708_14585</name>
</gene>